<proteinExistence type="predicted"/>
<keyword evidence="2" id="KW-1185">Reference proteome</keyword>
<accession>D3FRP7</accession>
<evidence type="ECO:0000313" key="2">
    <source>
        <dbReference type="Proteomes" id="UP000001544"/>
    </source>
</evidence>
<sequence length="172" mass="19771">MKTNPHANKPLILLKSISSMEKALNSYLGASIELIELIELIESIDKNKGIHEADMITNKQVCLLVHASLSQLCQLQHLLKRKLQYYVMVIPNNGAAPIIDLDELEENQQQLLSAIKTLRILLKSSPLYKKDLPLFNSKLDDLMSYYKEKKELLQIRYEQHTIQQPAPPLLWI</sequence>
<dbReference type="STRING" id="398511.BpOF4_08745"/>
<dbReference type="HOGENOM" id="CLU_1552228_0_0_9"/>
<evidence type="ECO:0000313" key="1">
    <source>
        <dbReference type="EMBL" id="ADC49807.1"/>
    </source>
</evidence>
<gene>
    <name evidence="1" type="ordered locus">BpOF4_08745</name>
</gene>
<dbReference type="AlphaFoldDB" id="D3FRP7"/>
<dbReference type="KEGG" id="bpf:BpOF4_08745"/>
<dbReference type="EMBL" id="CP001878">
    <property type="protein sequence ID" value="ADC49807.1"/>
    <property type="molecule type" value="Genomic_DNA"/>
</dbReference>
<name>D3FRP7_ALKPO</name>
<dbReference type="Proteomes" id="UP000001544">
    <property type="component" value="Chromosome"/>
</dbReference>
<organism evidence="1 2">
    <name type="scientific">Alkalihalophilus pseudofirmus (strain ATCC BAA-2126 / JCM 17055 / OF4)</name>
    <name type="common">Bacillus pseudofirmus</name>
    <dbReference type="NCBI Taxonomy" id="398511"/>
    <lineage>
        <taxon>Bacteria</taxon>
        <taxon>Bacillati</taxon>
        <taxon>Bacillota</taxon>
        <taxon>Bacilli</taxon>
        <taxon>Bacillales</taxon>
        <taxon>Bacillaceae</taxon>
        <taxon>Alkalihalophilus</taxon>
    </lineage>
</organism>
<reference evidence="1 2" key="1">
    <citation type="journal article" date="2011" name="Environ. Microbiol.">
        <title>Genome of alkaliphilic Bacillus pseudofirmus OF4 reveals adaptations that support the ability to grow in an external pH range from 7.5 to 11.4.</title>
        <authorList>
            <person name="Janto B."/>
            <person name="Ahmed A."/>
            <person name="Ito M."/>
            <person name="Liu J."/>
            <person name="Hicks D.B."/>
            <person name="Pagni S."/>
            <person name="Fackelmayer O.J."/>
            <person name="Smith T.A."/>
            <person name="Earl J."/>
            <person name="Elbourne L.D."/>
            <person name="Hassan K."/>
            <person name="Paulsen I.T."/>
            <person name="Kolsto A.B."/>
            <person name="Tourasse N.J."/>
            <person name="Ehrlich G.D."/>
            <person name="Boissy R."/>
            <person name="Ivey D.M."/>
            <person name="Li G."/>
            <person name="Xue Y."/>
            <person name="Ma Y."/>
            <person name="Hu F.Z."/>
            <person name="Krulwich T.A."/>
        </authorList>
    </citation>
    <scope>NUCLEOTIDE SEQUENCE [LARGE SCALE GENOMIC DNA]</scope>
    <source>
        <strain evidence="2">ATCC BAA-2126 / JCM 17055 / OF4</strain>
    </source>
</reference>
<protein>
    <submittedName>
        <fullName evidence="1">Uncharacterized protein</fullName>
    </submittedName>
</protein>